<accession>A0ABW5AIQ6</accession>
<dbReference type="SUPFAM" id="SSF53474">
    <property type="entry name" value="alpha/beta-Hydrolases"/>
    <property type="match status" value="1"/>
</dbReference>
<dbReference type="EMBL" id="JBHUIW010000008">
    <property type="protein sequence ID" value="MFD2182292.1"/>
    <property type="molecule type" value="Genomic_DNA"/>
</dbReference>
<dbReference type="CDD" id="cd12808">
    <property type="entry name" value="Esterase_713_like-1"/>
    <property type="match status" value="1"/>
</dbReference>
<proteinExistence type="predicted"/>
<feature type="compositionally biased region" description="Low complexity" evidence="1">
    <location>
        <begin position="27"/>
        <end position="45"/>
    </location>
</feature>
<feature type="signal peptide" evidence="2">
    <location>
        <begin position="1"/>
        <end position="25"/>
    </location>
</feature>
<dbReference type="PANTHER" id="PTHR43194">
    <property type="entry name" value="HYDROLASE ALPHA/BETA FOLD FAMILY"/>
    <property type="match status" value="1"/>
</dbReference>
<gene>
    <name evidence="3" type="ORF">ACFSOX_09025</name>
</gene>
<dbReference type="InterPro" id="IPR029058">
    <property type="entry name" value="AB_hydrolase_fold"/>
</dbReference>
<feature type="chain" id="PRO_5046636964" evidence="2">
    <location>
        <begin position="26"/>
        <end position="378"/>
    </location>
</feature>
<comment type="caution">
    <text evidence="3">The sequence shown here is derived from an EMBL/GenBank/DDBJ whole genome shotgun (WGS) entry which is preliminary data.</text>
</comment>
<feature type="region of interest" description="Disordered" evidence="1">
    <location>
        <begin position="27"/>
        <end position="55"/>
    </location>
</feature>
<sequence>MKTLLLAGLALGLFGASALSSPVLAQTAPTTTPTTAPAAPSAAPAPSGPVLPDPAAKKEPIQLRDMGSFHIGGRIVEVTGKPVREVVFSAGGTPAKMDPNGPYQVEQMYVQYFFPATRKGKFPLLMWHGGGLTGVTYETTPDGRDGWLNMFVRKGWDVYVSDAVERGRSGYPSPDIWSSSPVFLTRGNAFERFRIGAGPGSWNPDPAKLKPLPGSQFPIEAYDSFVRQNVPRWLDSDKAIIAAYTELVQKVCPCVILFHSQAGGFAFKIAQEHPDKVKALVAVEPAVPGDPAKAAALKNVPTLMVFGDYIEQDSRWPTMRAKDVSFGDAVKAAGGSVDVVDLPKVGIKGNSHMLMMDKNNGQVADLIQDWLVKKGLVD</sequence>
<dbReference type="InterPro" id="IPR050228">
    <property type="entry name" value="Carboxylesterase_BioH"/>
</dbReference>
<reference evidence="4" key="1">
    <citation type="journal article" date="2019" name="Int. J. Syst. Evol. Microbiol.">
        <title>The Global Catalogue of Microorganisms (GCM) 10K type strain sequencing project: providing services to taxonomists for standard genome sequencing and annotation.</title>
        <authorList>
            <consortium name="The Broad Institute Genomics Platform"/>
            <consortium name="The Broad Institute Genome Sequencing Center for Infectious Disease"/>
            <person name="Wu L."/>
            <person name="Ma J."/>
        </authorList>
    </citation>
    <scope>NUCLEOTIDE SEQUENCE [LARGE SCALE GENOMIC DNA]</scope>
    <source>
        <strain evidence="4">CGMCC 1.6774</strain>
    </source>
</reference>
<evidence type="ECO:0000256" key="1">
    <source>
        <dbReference type="SAM" id="MobiDB-lite"/>
    </source>
</evidence>
<protein>
    <submittedName>
        <fullName evidence="3">Esterase</fullName>
    </submittedName>
</protein>
<dbReference type="Gene3D" id="3.40.50.1820">
    <property type="entry name" value="alpha/beta hydrolase"/>
    <property type="match status" value="1"/>
</dbReference>
<dbReference type="Proteomes" id="UP001597314">
    <property type="component" value="Unassembled WGS sequence"/>
</dbReference>
<dbReference type="PANTHER" id="PTHR43194:SF5">
    <property type="entry name" value="PIMELOYL-[ACYL-CARRIER PROTEIN] METHYL ESTER ESTERASE"/>
    <property type="match status" value="1"/>
</dbReference>
<evidence type="ECO:0000313" key="3">
    <source>
        <dbReference type="EMBL" id="MFD2182292.1"/>
    </source>
</evidence>
<keyword evidence="2" id="KW-0732">Signal</keyword>
<organism evidence="3 4">
    <name type="scientific">Rhodoplanes azumiensis</name>
    <dbReference type="NCBI Taxonomy" id="1897628"/>
    <lineage>
        <taxon>Bacteria</taxon>
        <taxon>Pseudomonadati</taxon>
        <taxon>Pseudomonadota</taxon>
        <taxon>Alphaproteobacteria</taxon>
        <taxon>Hyphomicrobiales</taxon>
        <taxon>Nitrobacteraceae</taxon>
        <taxon>Rhodoplanes</taxon>
    </lineage>
</organism>
<evidence type="ECO:0000256" key="2">
    <source>
        <dbReference type="SAM" id="SignalP"/>
    </source>
</evidence>
<dbReference type="RefSeq" id="WP_378477474.1">
    <property type="nucleotide sequence ID" value="NZ_JBHUIW010000008.1"/>
</dbReference>
<evidence type="ECO:0000313" key="4">
    <source>
        <dbReference type="Proteomes" id="UP001597314"/>
    </source>
</evidence>
<keyword evidence="4" id="KW-1185">Reference proteome</keyword>
<name>A0ABW5AIQ6_9BRAD</name>